<evidence type="ECO:0000313" key="1">
    <source>
        <dbReference type="EMBL" id="CAF4861289.1"/>
    </source>
</evidence>
<name>A0A8S3DUM1_9BILA</name>
<gene>
    <name evidence="1" type="ORF">BYL167_LOCUS50583</name>
    <name evidence="2" type="ORF">BYL167_LOCUS50699</name>
    <name evidence="3" type="ORF">GIL414_LOCUS59353</name>
</gene>
<protein>
    <submittedName>
        <fullName evidence="3">Uncharacterized protein</fullName>
    </submittedName>
</protein>
<evidence type="ECO:0000313" key="3">
    <source>
        <dbReference type="EMBL" id="CAF5039727.1"/>
    </source>
</evidence>
<dbReference type="Proteomes" id="UP000681720">
    <property type="component" value="Unassembled WGS sequence"/>
</dbReference>
<proteinExistence type="predicted"/>
<dbReference type="Proteomes" id="UP000681967">
    <property type="component" value="Unassembled WGS sequence"/>
</dbReference>
<accession>A0A8S3DUM1</accession>
<dbReference type="EMBL" id="CAJOBH010156656">
    <property type="protein sequence ID" value="CAF4864496.1"/>
    <property type="molecule type" value="Genomic_DNA"/>
</dbReference>
<dbReference type="AlphaFoldDB" id="A0A8S3DUM1"/>
<feature type="non-terminal residue" evidence="3">
    <location>
        <position position="19"/>
    </location>
</feature>
<sequence length="19" mass="2166">MTARDQIRAMLDQLMGSDN</sequence>
<evidence type="ECO:0000313" key="2">
    <source>
        <dbReference type="EMBL" id="CAF4864496.1"/>
    </source>
</evidence>
<dbReference type="EMBL" id="CAJOBJ010224124">
    <property type="protein sequence ID" value="CAF5039727.1"/>
    <property type="molecule type" value="Genomic_DNA"/>
</dbReference>
<dbReference type="EMBL" id="CAJOBH010155682">
    <property type="protein sequence ID" value="CAF4861289.1"/>
    <property type="molecule type" value="Genomic_DNA"/>
</dbReference>
<organism evidence="3 4">
    <name type="scientific">Rotaria magnacalcarata</name>
    <dbReference type="NCBI Taxonomy" id="392030"/>
    <lineage>
        <taxon>Eukaryota</taxon>
        <taxon>Metazoa</taxon>
        <taxon>Spiralia</taxon>
        <taxon>Gnathifera</taxon>
        <taxon>Rotifera</taxon>
        <taxon>Eurotatoria</taxon>
        <taxon>Bdelloidea</taxon>
        <taxon>Philodinida</taxon>
        <taxon>Philodinidae</taxon>
        <taxon>Rotaria</taxon>
    </lineage>
</organism>
<evidence type="ECO:0000313" key="4">
    <source>
        <dbReference type="Proteomes" id="UP000681720"/>
    </source>
</evidence>
<reference evidence="3" key="1">
    <citation type="submission" date="2021-02" db="EMBL/GenBank/DDBJ databases">
        <authorList>
            <person name="Nowell W R."/>
        </authorList>
    </citation>
    <scope>NUCLEOTIDE SEQUENCE</scope>
</reference>
<comment type="caution">
    <text evidence="3">The sequence shown here is derived from an EMBL/GenBank/DDBJ whole genome shotgun (WGS) entry which is preliminary data.</text>
</comment>